<gene>
    <name evidence="2" type="ORF">XELAEV_18006827mg</name>
</gene>
<evidence type="ECO:0000256" key="1">
    <source>
        <dbReference type="SAM" id="SignalP"/>
    </source>
</evidence>
<evidence type="ECO:0008006" key="4">
    <source>
        <dbReference type="Google" id="ProtNLM"/>
    </source>
</evidence>
<evidence type="ECO:0000313" key="3">
    <source>
        <dbReference type="Proteomes" id="UP000694892"/>
    </source>
</evidence>
<reference evidence="3" key="1">
    <citation type="journal article" date="2016" name="Nature">
        <title>Genome evolution in the allotetraploid frog Xenopus laevis.</title>
        <authorList>
            <person name="Session A.M."/>
            <person name="Uno Y."/>
            <person name="Kwon T."/>
            <person name="Chapman J.A."/>
            <person name="Toyoda A."/>
            <person name="Takahashi S."/>
            <person name="Fukui A."/>
            <person name="Hikosaka A."/>
            <person name="Suzuki A."/>
            <person name="Kondo M."/>
            <person name="van Heeringen S.J."/>
            <person name="Quigley I."/>
            <person name="Heinz S."/>
            <person name="Ogino H."/>
            <person name="Ochi H."/>
            <person name="Hellsten U."/>
            <person name="Lyons J.B."/>
            <person name="Simakov O."/>
            <person name="Putnam N."/>
            <person name="Stites J."/>
            <person name="Kuroki Y."/>
            <person name="Tanaka T."/>
            <person name="Michiue T."/>
            <person name="Watanabe M."/>
            <person name="Bogdanovic O."/>
            <person name="Lister R."/>
            <person name="Georgiou G."/>
            <person name="Paranjpe S.S."/>
            <person name="van Kruijsbergen I."/>
            <person name="Shu S."/>
            <person name="Carlson J."/>
            <person name="Kinoshita T."/>
            <person name="Ohta Y."/>
            <person name="Mawaribuchi S."/>
            <person name="Jenkins J."/>
            <person name="Grimwood J."/>
            <person name="Schmutz J."/>
            <person name="Mitros T."/>
            <person name="Mozaffari S.V."/>
            <person name="Suzuki Y."/>
            <person name="Haramoto Y."/>
            <person name="Yamamoto T.S."/>
            <person name="Takagi C."/>
            <person name="Heald R."/>
            <person name="Miller K."/>
            <person name="Haudenschild C."/>
            <person name="Kitzman J."/>
            <person name="Nakayama T."/>
            <person name="Izutsu Y."/>
            <person name="Robert J."/>
            <person name="Fortriede J."/>
            <person name="Burns K."/>
            <person name="Lotay V."/>
            <person name="Karimi K."/>
            <person name="Yasuoka Y."/>
            <person name="Dichmann D.S."/>
            <person name="Flajnik M.F."/>
            <person name="Houston D.W."/>
            <person name="Shendure J."/>
            <person name="DuPasquier L."/>
            <person name="Vize P.D."/>
            <person name="Zorn A.M."/>
            <person name="Ito M."/>
            <person name="Marcotte E.M."/>
            <person name="Wallingford J.B."/>
            <person name="Ito Y."/>
            <person name="Asashima M."/>
            <person name="Ueno N."/>
            <person name="Matsuda Y."/>
            <person name="Veenstra G.J."/>
            <person name="Fujiyama A."/>
            <person name="Harland R.M."/>
            <person name="Taira M."/>
            <person name="Rokhsar D.S."/>
        </authorList>
    </citation>
    <scope>NUCLEOTIDE SEQUENCE [LARGE SCALE GENOMIC DNA]</scope>
    <source>
        <strain evidence="3">J</strain>
    </source>
</reference>
<sequence length="72" mass="7937">MLLGGGGRVKSFAASILILLHLGFSADLGSVYGVWDPESCRAITSMATLCILLVNQKRRHAYCLFQFRHRGL</sequence>
<organism evidence="2 3">
    <name type="scientific">Xenopus laevis</name>
    <name type="common">African clawed frog</name>
    <dbReference type="NCBI Taxonomy" id="8355"/>
    <lineage>
        <taxon>Eukaryota</taxon>
        <taxon>Metazoa</taxon>
        <taxon>Chordata</taxon>
        <taxon>Craniata</taxon>
        <taxon>Vertebrata</taxon>
        <taxon>Euteleostomi</taxon>
        <taxon>Amphibia</taxon>
        <taxon>Batrachia</taxon>
        <taxon>Anura</taxon>
        <taxon>Pipoidea</taxon>
        <taxon>Pipidae</taxon>
        <taxon>Xenopodinae</taxon>
        <taxon>Xenopus</taxon>
        <taxon>Xenopus</taxon>
    </lineage>
</organism>
<accession>A0A974I444</accession>
<feature type="chain" id="PRO_5037239188" description="Secreted protein" evidence="1">
    <location>
        <begin position="26"/>
        <end position="72"/>
    </location>
</feature>
<proteinExistence type="predicted"/>
<dbReference type="EMBL" id="CM004466">
    <property type="protein sequence ID" value="OCU01045.1"/>
    <property type="molecule type" value="Genomic_DNA"/>
</dbReference>
<protein>
    <recommendedName>
        <fullName evidence="4">Secreted protein</fullName>
    </recommendedName>
</protein>
<dbReference type="Proteomes" id="UP000694892">
    <property type="component" value="Chromosome 1L"/>
</dbReference>
<name>A0A974I444_XENLA</name>
<dbReference type="AlphaFoldDB" id="A0A974I444"/>
<keyword evidence="1" id="KW-0732">Signal</keyword>
<evidence type="ECO:0000313" key="2">
    <source>
        <dbReference type="EMBL" id="OCU01045.1"/>
    </source>
</evidence>
<feature type="signal peptide" evidence="1">
    <location>
        <begin position="1"/>
        <end position="25"/>
    </location>
</feature>